<feature type="region of interest" description="Disordered" evidence="1">
    <location>
        <begin position="1"/>
        <end position="25"/>
    </location>
</feature>
<evidence type="ECO:0000313" key="3">
    <source>
        <dbReference type="Proteomes" id="UP001151760"/>
    </source>
</evidence>
<evidence type="ECO:0000256" key="1">
    <source>
        <dbReference type="SAM" id="MobiDB-lite"/>
    </source>
</evidence>
<keyword evidence="3" id="KW-1185">Reference proteome</keyword>
<organism evidence="2 3">
    <name type="scientific">Tanacetum coccineum</name>
    <dbReference type="NCBI Taxonomy" id="301880"/>
    <lineage>
        <taxon>Eukaryota</taxon>
        <taxon>Viridiplantae</taxon>
        <taxon>Streptophyta</taxon>
        <taxon>Embryophyta</taxon>
        <taxon>Tracheophyta</taxon>
        <taxon>Spermatophyta</taxon>
        <taxon>Magnoliopsida</taxon>
        <taxon>eudicotyledons</taxon>
        <taxon>Gunneridae</taxon>
        <taxon>Pentapetalae</taxon>
        <taxon>asterids</taxon>
        <taxon>campanulids</taxon>
        <taxon>Asterales</taxon>
        <taxon>Asteraceae</taxon>
        <taxon>Asteroideae</taxon>
        <taxon>Anthemideae</taxon>
        <taxon>Anthemidinae</taxon>
        <taxon>Tanacetum</taxon>
    </lineage>
</organism>
<gene>
    <name evidence="2" type="ORF">Tco_0988038</name>
</gene>
<comment type="caution">
    <text evidence="2">The sequence shown here is derived from an EMBL/GenBank/DDBJ whole genome shotgun (WGS) entry which is preliminary data.</text>
</comment>
<feature type="region of interest" description="Disordered" evidence="1">
    <location>
        <begin position="44"/>
        <end position="79"/>
    </location>
</feature>
<sequence>MPRQPLGTTPLLPIPLPAPSNSHRADISEADMPFRKRLLLTAPTPRMEVGETSAAGAARRPCHRGGQLEGQLPGTGSQERERGFLLTASGCPRGSYFCLGGLSSQQAIEGTDGTMETKATSHGVGKRSGVGDYAQSDTSCLPAH</sequence>
<feature type="region of interest" description="Disordered" evidence="1">
    <location>
        <begin position="113"/>
        <end position="144"/>
    </location>
</feature>
<evidence type="ECO:0000313" key="2">
    <source>
        <dbReference type="EMBL" id="GJT52984.1"/>
    </source>
</evidence>
<name>A0ABQ5EPU7_9ASTR</name>
<reference evidence="2" key="2">
    <citation type="submission" date="2022-01" db="EMBL/GenBank/DDBJ databases">
        <authorList>
            <person name="Yamashiro T."/>
            <person name="Shiraishi A."/>
            <person name="Satake H."/>
            <person name="Nakayama K."/>
        </authorList>
    </citation>
    <scope>NUCLEOTIDE SEQUENCE</scope>
</reference>
<protein>
    <submittedName>
        <fullName evidence="2">Uncharacterized protein</fullName>
    </submittedName>
</protein>
<dbReference type="Proteomes" id="UP001151760">
    <property type="component" value="Unassembled WGS sequence"/>
</dbReference>
<reference evidence="2" key="1">
    <citation type="journal article" date="2022" name="Int. J. Mol. Sci.">
        <title>Draft Genome of Tanacetum Coccineum: Genomic Comparison of Closely Related Tanacetum-Family Plants.</title>
        <authorList>
            <person name="Yamashiro T."/>
            <person name="Shiraishi A."/>
            <person name="Nakayama K."/>
            <person name="Satake H."/>
        </authorList>
    </citation>
    <scope>NUCLEOTIDE SEQUENCE</scope>
</reference>
<feature type="compositionally biased region" description="Low complexity" evidence="1">
    <location>
        <begin position="1"/>
        <end position="11"/>
    </location>
</feature>
<accession>A0ABQ5EPU7</accession>
<proteinExistence type="predicted"/>
<dbReference type="EMBL" id="BQNB010016546">
    <property type="protein sequence ID" value="GJT52984.1"/>
    <property type="molecule type" value="Genomic_DNA"/>
</dbReference>
<feature type="compositionally biased region" description="Polar residues" evidence="1">
    <location>
        <begin position="135"/>
        <end position="144"/>
    </location>
</feature>